<keyword evidence="1" id="KW-0819">tRNA processing</keyword>
<keyword evidence="5" id="KW-0694">RNA-binding</keyword>
<evidence type="ECO:0000259" key="6">
    <source>
        <dbReference type="Pfam" id="PF13735"/>
    </source>
</evidence>
<reference evidence="7" key="1">
    <citation type="submission" date="2019-08" db="EMBL/GenBank/DDBJ databases">
        <authorList>
            <person name="Kucharzyk K."/>
            <person name="Murdoch R.W."/>
            <person name="Higgins S."/>
            <person name="Loffler F."/>
        </authorList>
    </citation>
    <scope>NUCLEOTIDE SEQUENCE</scope>
</reference>
<proteinExistence type="predicted"/>
<dbReference type="GO" id="GO:0016779">
    <property type="term" value="F:nucleotidyltransferase activity"/>
    <property type="evidence" value="ECO:0007669"/>
    <property type="project" value="UniProtKB-KW"/>
</dbReference>
<dbReference type="SUPFAM" id="SSF81891">
    <property type="entry name" value="Poly A polymerase C-terminal region-like"/>
    <property type="match status" value="1"/>
</dbReference>
<keyword evidence="2" id="KW-0548">Nucleotidyltransferase</keyword>
<organism evidence="7">
    <name type="scientific">bioreactor metagenome</name>
    <dbReference type="NCBI Taxonomy" id="1076179"/>
    <lineage>
        <taxon>unclassified sequences</taxon>
        <taxon>metagenomes</taxon>
        <taxon>ecological metagenomes</taxon>
    </lineage>
</organism>
<evidence type="ECO:0000256" key="2">
    <source>
        <dbReference type="ARBA" id="ARBA00022695"/>
    </source>
</evidence>
<feature type="domain" description="CCA-adding enzyme C-terminal" evidence="6">
    <location>
        <begin position="5"/>
        <end position="127"/>
    </location>
</feature>
<dbReference type="GO" id="GO:0008033">
    <property type="term" value="P:tRNA processing"/>
    <property type="evidence" value="ECO:0007669"/>
    <property type="project" value="UniProtKB-KW"/>
</dbReference>
<dbReference type="Pfam" id="PF13735">
    <property type="entry name" value="tRNA_NucTran2_2"/>
    <property type="match status" value="1"/>
</dbReference>
<dbReference type="Gene3D" id="1.10.3090.10">
    <property type="entry name" value="cca-adding enzyme, domain 2"/>
    <property type="match status" value="1"/>
</dbReference>
<evidence type="ECO:0000313" key="7">
    <source>
        <dbReference type="EMBL" id="MPN56804.1"/>
    </source>
</evidence>
<sequence length="137" mass="15802">MLDEKKFLNEFKYPNAVRKKILAMFEILNETKFDIKAVKRMLSHHPAEVVKTAMDVAFALQKIDKDGRMAEGIVNSGECFHIRQLRINGDDLKRLGLQKAQIKNALCEALALCIEDPGKNERELLLRYFIKQQKTPD</sequence>
<keyword evidence="2" id="KW-0808">Transferase</keyword>
<accession>A0A645J8L3</accession>
<evidence type="ECO:0000256" key="4">
    <source>
        <dbReference type="ARBA" id="ARBA00022842"/>
    </source>
</evidence>
<evidence type="ECO:0000256" key="1">
    <source>
        <dbReference type="ARBA" id="ARBA00022694"/>
    </source>
</evidence>
<dbReference type="AlphaFoldDB" id="A0A645J8L3"/>
<dbReference type="GO" id="GO:0046872">
    <property type="term" value="F:metal ion binding"/>
    <property type="evidence" value="ECO:0007669"/>
    <property type="project" value="UniProtKB-KW"/>
</dbReference>
<dbReference type="InterPro" id="IPR032810">
    <property type="entry name" value="CCA-adding_enz_C"/>
</dbReference>
<keyword evidence="3" id="KW-0479">Metal-binding</keyword>
<evidence type="ECO:0000256" key="3">
    <source>
        <dbReference type="ARBA" id="ARBA00022723"/>
    </source>
</evidence>
<name>A0A645J8L3_9ZZZZ</name>
<protein>
    <recommendedName>
        <fullName evidence="6">CCA-adding enzyme C-terminal domain-containing protein</fullName>
    </recommendedName>
</protein>
<dbReference type="GO" id="GO:0003723">
    <property type="term" value="F:RNA binding"/>
    <property type="evidence" value="ECO:0007669"/>
    <property type="project" value="UniProtKB-KW"/>
</dbReference>
<dbReference type="EMBL" id="VSSQ01127574">
    <property type="protein sequence ID" value="MPN56804.1"/>
    <property type="molecule type" value="Genomic_DNA"/>
</dbReference>
<gene>
    <name evidence="7" type="ORF">SDC9_204496</name>
</gene>
<keyword evidence="4" id="KW-0460">Magnesium</keyword>
<evidence type="ECO:0000256" key="5">
    <source>
        <dbReference type="ARBA" id="ARBA00022884"/>
    </source>
</evidence>
<comment type="caution">
    <text evidence="7">The sequence shown here is derived from an EMBL/GenBank/DDBJ whole genome shotgun (WGS) entry which is preliminary data.</text>
</comment>